<keyword evidence="8 11" id="KW-0328">Glycosyltransferase</keyword>
<evidence type="ECO:0000256" key="2">
    <source>
        <dbReference type="ARBA" id="ARBA00003968"/>
    </source>
</evidence>
<dbReference type="Proteomes" id="UP000786183">
    <property type="component" value="Unassembled WGS sequence"/>
</dbReference>
<proteinExistence type="inferred from homology"/>
<dbReference type="Gene3D" id="3.40.50.2020">
    <property type="match status" value="1"/>
</dbReference>
<dbReference type="Pfam" id="PF00156">
    <property type="entry name" value="Pribosyltran"/>
    <property type="match status" value="1"/>
</dbReference>
<comment type="catalytic activity">
    <reaction evidence="1 11">
        <text>AMP + diphosphate = 5-phospho-alpha-D-ribose 1-diphosphate + adenine</text>
        <dbReference type="Rhea" id="RHEA:16609"/>
        <dbReference type="ChEBI" id="CHEBI:16708"/>
        <dbReference type="ChEBI" id="CHEBI:33019"/>
        <dbReference type="ChEBI" id="CHEBI:58017"/>
        <dbReference type="ChEBI" id="CHEBI:456215"/>
        <dbReference type="EC" id="2.4.2.7"/>
    </reaction>
</comment>
<evidence type="ECO:0000259" key="12">
    <source>
        <dbReference type="Pfam" id="PF00156"/>
    </source>
</evidence>
<reference evidence="13 14" key="1">
    <citation type="submission" date="2020-07" db="EMBL/GenBank/DDBJ databases">
        <title>Transfer of Campylobacter canadensis to the novel genus Avispirillum gen. nov., that also includes two novel species recovered from migratory waterfowl: Avispirillum anseris sp. nov. and Avispirillum brantae sp. nov.</title>
        <authorList>
            <person name="Miller W.G."/>
            <person name="Chapman M.H."/>
            <person name="Yee E."/>
            <person name="Inglis G.D."/>
        </authorList>
    </citation>
    <scope>NUCLEOTIDE SEQUENCE [LARGE SCALE GENOMIC DNA]</scope>
    <source>
        <strain evidence="13 14">L283</strain>
    </source>
</reference>
<evidence type="ECO:0000256" key="1">
    <source>
        <dbReference type="ARBA" id="ARBA00000868"/>
    </source>
</evidence>
<comment type="similarity">
    <text evidence="5 11">Belongs to the purine/pyrimidine phosphoribosyltransferase family.</text>
</comment>
<dbReference type="InterPro" id="IPR000836">
    <property type="entry name" value="PRTase_dom"/>
</dbReference>
<keyword evidence="14" id="KW-1185">Reference proteome</keyword>
<sequence>MDIKKALNEKIKRYPNFPKEGILFADISTLLADEEGFKLLKNDLKEHYKNHNFDYCVGIESRGFIFASIFASIFDIPLILIRKKGKLPGECYTQEYELEYGFDYLQIKKDVFSNKKANVLFMDDLLATGGTANAAIKLLKQAGANKISAYFLLDINLNGLNKIKNECEEVYCVLKD</sequence>
<dbReference type="PANTHER" id="PTHR32315:SF3">
    <property type="entry name" value="ADENINE PHOSPHORIBOSYLTRANSFERASE"/>
    <property type="match status" value="1"/>
</dbReference>
<evidence type="ECO:0000256" key="10">
    <source>
        <dbReference type="ARBA" id="ARBA00022726"/>
    </source>
</evidence>
<name>A0ABS7WRX3_9BACT</name>
<comment type="function">
    <text evidence="2 11">Catalyzes a salvage reaction resulting in the formation of AMP, that is energically less costly than de novo synthesis.</text>
</comment>
<evidence type="ECO:0000313" key="14">
    <source>
        <dbReference type="Proteomes" id="UP000786183"/>
    </source>
</evidence>
<dbReference type="HAMAP" id="MF_00004">
    <property type="entry name" value="Aden_phosphoribosyltr"/>
    <property type="match status" value="1"/>
</dbReference>
<evidence type="ECO:0000256" key="6">
    <source>
        <dbReference type="ARBA" id="ARBA00011893"/>
    </source>
</evidence>
<evidence type="ECO:0000256" key="5">
    <source>
        <dbReference type="ARBA" id="ARBA00008391"/>
    </source>
</evidence>
<evidence type="ECO:0000256" key="7">
    <source>
        <dbReference type="ARBA" id="ARBA00022490"/>
    </source>
</evidence>
<comment type="subcellular location">
    <subcellularLocation>
        <location evidence="3 11">Cytoplasm</location>
    </subcellularLocation>
</comment>
<dbReference type="InterPro" id="IPR050054">
    <property type="entry name" value="UPRTase/APRTase"/>
</dbReference>
<protein>
    <recommendedName>
        <fullName evidence="6 11">Adenine phosphoribosyltransferase</fullName>
        <shortName evidence="11">APRT</shortName>
        <ecNumber evidence="6 11">2.4.2.7</ecNumber>
    </recommendedName>
</protein>
<dbReference type="PANTHER" id="PTHR32315">
    <property type="entry name" value="ADENINE PHOSPHORIBOSYLTRANSFERASE"/>
    <property type="match status" value="1"/>
</dbReference>
<evidence type="ECO:0000256" key="3">
    <source>
        <dbReference type="ARBA" id="ARBA00004496"/>
    </source>
</evidence>
<dbReference type="EMBL" id="JACGBB010000004">
    <property type="protein sequence ID" value="MBZ7987087.1"/>
    <property type="molecule type" value="Genomic_DNA"/>
</dbReference>
<comment type="caution">
    <text evidence="13">The sequence shown here is derived from an EMBL/GenBank/DDBJ whole genome shotgun (WGS) entry which is preliminary data.</text>
</comment>
<accession>A0ABS7WRX3</accession>
<comment type="pathway">
    <text evidence="4 11">Purine metabolism; AMP biosynthesis via salvage pathway; AMP from adenine: step 1/1.</text>
</comment>
<dbReference type="RefSeq" id="WP_172233393.1">
    <property type="nucleotide sequence ID" value="NZ_CP035946.1"/>
</dbReference>
<dbReference type="EC" id="2.4.2.7" evidence="6 11"/>
<feature type="domain" description="Phosphoribosyltransferase" evidence="12">
    <location>
        <begin position="40"/>
        <end position="154"/>
    </location>
</feature>
<dbReference type="GO" id="GO:0003999">
    <property type="term" value="F:adenine phosphoribosyltransferase activity"/>
    <property type="evidence" value="ECO:0007669"/>
    <property type="project" value="UniProtKB-EC"/>
</dbReference>
<gene>
    <name evidence="11" type="primary">apt</name>
    <name evidence="13" type="ORF">AVCANL283_02995</name>
</gene>
<dbReference type="InterPro" id="IPR005764">
    <property type="entry name" value="Ade_phspho_trans"/>
</dbReference>
<keyword evidence="9 11" id="KW-0808">Transferase</keyword>
<evidence type="ECO:0000313" key="13">
    <source>
        <dbReference type="EMBL" id="MBZ7987087.1"/>
    </source>
</evidence>
<evidence type="ECO:0000256" key="11">
    <source>
        <dbReference type="HAMAP-Rule" id="MF_00004"/>
    </source>
</evidence>
<evidence type="ECO:0000256" key="9">
    <source>
        <dbReference type="ARBA" id="ARBA00022679"/>
    </source>
</evidence>
<keyword evidence="7 11" id="KW-0963">Cytoplasm</keyword>
<dbReference type="NCBIfam" id="NF002636">
    <property type="entry name" value="PRK02304.1-5"/>
    <property type="match status" value="1"/>
</dbReference>
<evidence type="ECO:0000256" key="8">
    <source>
        <dbReference type="ARBA" id="ARBA00022676"/>
    </source>
</evidence>
<dbReference type="InterPro" id="IPR029057">
    <property type="entry name" value="PRTase-like"/>
</dbReference>
<dbReference type="CDD" id="cd06223">
    <property type="entry name" value="PRTases_typeI"/>
    <property type="match status" value="1"/>
</dbReference>
<comment type="subunit">
    <text evidence="11">Homodimer.</text>
</comment>
<keyword evidence="10 11" id="KW-0660">Purine salvage</keyword>
<dbReference type="SUPFAM" id="SSF53271">
    <property type="entry name" value="PRTase-like"/>
    <property type="match status" value="1"/>
</dbReference>
<evidence type="ECO:0000256" key="4">
    <source>
        <dbReference type="ARBA" id="ARBA00004659"/>
    </source>
</evidence>
<organism evidence="13 14">
    <name type="scientific">Campylobacter canadensis</name>
    <dbReference type="NCBI Taxonomy" id="449520"/>
    <lineage>
        <taxon>Bacteria</taxon>
        <taxon>Pseudomonadati</taxon>
        <taxon>Campylobacterota</taxon>
        <taxon>Epsilonproteobacteria</taxon>
        <taxon>Campylobacterales</taxon>
        <taxon>Campylobacteraceae</taxon>
        <taxon>Campylobacter</taxon>
    </lineage>
</organism>